<keyword evidence="12" id="KW-0679">Respiratory chain</keyword>
<dbReference type="InterPro" id="IPR006317">
    <property type="entry name" value="Ubiquinol_cyt_c_Rdtase_Fe-S-su"/>
</dbReference>
<comment type="catalytic activity">
    <reaction evidence="11">
        <text>a quinol + 2 Fe(III)-[cytochrome c](out) = a quinone + 2 Fe(II)-[cytochrome c](out) + 2 H(+)(out)</text>
        <dbReference type="Rhea" id="RHEA:11484"/>
        <dbReference type="Rhea" id="RHEA-COMP:10350"/>
        <dbReference type="Rhea" id="RHEA-COMP:14399"/>
        <dbReference type="ChEBI" id="CHEBI:15378"/>
        <dbReference type="ChEBI" id="CHEBI:24646"/>
        <dbReference type="ChEBI" id="CHEBI:29033"/>
        <dbReference type="ChEBI" id="CHEBI:29034"/>
        <dbReference type="ChEBI" id="CHEBI:132124"/>
        <dbReference type="EC" id="7.1.1.8"/>
    </reaction>
</comment>
<comment type="subcellular location">
    <subcellularLocation>
        <location evidence="1">Membrane</location>
        <topology evidence="1">Single-pass membrane protein</topology>
    </subcellularLocation>
    <subcellularLocation>
        <location evidence="12">Mitochondrion inner membrane</location>
    </subcellularLocation>
</comment>
<dbReference type="Pfam" id="PF02921">
    <property type="entry name" value="UCR_TM"/>
    <property type="match status" value="1"/>
</dbReference>
<keyword evidence="4" id="KW-0001">2Fe-2S</keyword>
<dbReference type="Proteomes" id="UP001378592">
    <property type="component" value="Unassembled WGS sequence"/>
</dbReference>
<comment type="similarity">
    <text evidence="2">Belongs to the Rieske iron-sulfur protein family.</text>
</comment>
<feature type="domain" description="Rieske" evidence="13">
    <location>
        <begin position="172"/>
        <end position="267"/>
    </location>
</feature>
<evidence type="ECO:0000256" key="4">
    <source>
        <dbReference type="ARBA" id="ARBA00022714"/>
    </source>
</evidence>
<evidence type="ECO:0000256" key="3">
    <source>
        <dbReference type="ARBA" id="ARBA00022692"/>
    </source>
</evidence>
<dbReference type="SUPFAM" id="SSF50022">
    <property type="entry name" value="ISP domain"/>
    <property type="match status" value="1"/>
</dbReference>
<evidence type="ECO:0000259" key="13">
    <source>
        <dbReference type="PROSITE" id="PS51296"/>
    </source>
</evidence>
<evidence type="ECO:0000256" key="12">
    <source>
        <dbReference type="RuleBase" id="RU004495"/>
    </source>
</evidence>
<dbReference type="NCBIfam" id="TIGR01416">
    <property type="entry name" value="Rieske_proteo"/>
    <property type="match status" value="1"/>
</dbReference>
<gene>
    <name evidence="14" type="ORF">R5R35_008143</name>
</gene>
<sequence>MLQAGSRVNIIRPYLKTHFRVTCSVTKPLEILTRHKLTAQEASACFSILSQRLPIDNYLSKPSTSLDAHLRQAHSDIKVPDFCRYRRKQVRDPASCSKESEASRKVMTYGMAVGCGMVSMYCAKTVVHELVSSMGPSADVLALSKVEINLGEEFPEGKCVTMKWRGKPLFVRHRTAEEIDREQKVDISKLRDPQHDSDRVKRPEWLVLIGVCTHLGCVPIANQGDFGGYYCPCHGSHFDCSGRVRKGPAPRNLEVPYYEFPEDDLLVVG</sequence>
<dbReference type="GO" id="GO:0046872">
    <property type="term" value="F:metal ion binding"/>
    <property type="evidence" value="ECO:0007669"/>
    <property type="project" value="UniProtKB-KW"/>
</dbReference>
<dbReference type="SUPFAM" id="SSF81502">
    <property type="entry name" value="ISP transmembrane anchor"/>
    <property type="match status" value="1"/>
</dbReference>
<evidence type="ECO:0000256" key="7">
    <source>
        <dbReference type="ARBA" id="ARBA00023004"/>
    </source>
</evidence>
<evidence type="ECO:0000256" key="10">
    <source>
        <dbReference type="ARBA" id="ARBA00023157"/>
    </source>
</evidence>
<keyword evidence="5" id="KW-0479">Metal-binding</keyword>
<evidence type="ECO:0000256" key="1">
    <source>
        <dbReference type="ARBA" id="ARBA00004167"/>
    </source>
</evidence>
<keyword evidence="9" id="KW-0472">Membrane</keyword>
<dbReference type="CDD" id="cd03470">
    <property type="entry name" value="Rieske_cytochrome_bc1"/>
    <property type="match status" value="1"/>
</dbReference>
<dbReference type="Pfam" id="PF00355">
    <property type="entry name" value="Rieske"/>
    <property type="match status" value="1"/>
</dbReference>
<name>A0AAN9Z3A7_9ORTH</name>
<evidence type="ECO:0000256" key="11">
    <source>
        <dbReference type="RuleBase" id="RU004494"/>
    </source>
</evidence>
<dbReference type="AlphaFoldDB" id="A0AAN9Z3A7"/>
<dbReference type="PANTHER" id="PTHR10134">
    <property type="entry name" value="CYTOCHROME B-C1 COMPLEX SUBUNIT RIESKE, MITOCHONDRIAL"/>
    <property type="match status" value="1"/>
</dbReference>
<dbReference type="InterPro" id="IPR005805">
    <property type="entry name" value="Rieske_Fe-S_prot_C"/>
</dbReference>
<keyword evidence="11" id="KW-0813">Transport</keyword>
<comment type="cofactor">
    <cofactor evidence="11">
        <name>[2Fe-2S] cluster</name>
        <dbReference type="ChEBI" id="CHEBI:190135"/>
    </cofactor>
    <text evidence="11">Binds 1 [2Fe-2S] cluster per subunit.</text>
</comment>
<dbReference type="Gene3D" id="2.102.10.10">
    <property type="entry name" value="Rieske [2Fe-2S] iron-sulphur domain"/>
    <property type="match status" value="1"/>
</dbReference>
<dbReference type="InterPro" id="IPR017941">
    <property type="entry name" value="Rieske_2Fe-2S"/>
</dbReference>
<evidence type="ECO:0000256" key="5">
    <source>
        <dbReference type="ARBA" id="ARBA00022723"/>
    </source>
</evidence>
<keyword evidence="3" id="KW-0812">Transmembrane</keyword>
<evidence type="ECO:0000313" key="15">
    <source>
        <dbReference type="Proteomes" id="UP001378592"/>
    </source>
</evidence>
<comment type="miscellaneous">
    <text evidence="11">The Rieske protein is a high potential 2Fe-2S protein.</text>
</comment>
<dbReference type="EMBL" id="JAZDUA010000326">
    <property type="protein sequence ID" value="KAK7794617.1"/>
    <property type="molecule type" value="Genomic_DNA"/>
</dbReference>
<dbReference type="InterPro" id="IPR037008">
    <property type="entry name" value="bc1_Rieske_TM_sf"/>
</dbReference>
<dbReference type="InterPro" id="IPR036922">
    <property type="entry name" value="Rieske_2Fe-2S_sf"/>
</dbReference>
<evidence type="ECO:0000256" key="2">
    <source>
        <dbReference type="ARBA" id="ARBA00010651"/>
    </source>
</evidence>
<keyword evidence="6" id="KW-1133">Transmembrane helix</keyword>
<protein>
    <recommendedName>
        <fullName evidence="11">Cytochrome b-c1 complex subunit Rieske, mitochondrial</fullName>
        <ecNumber evidence="11">7.1.1.8</ecNumber>
    </recommendedName>
</protein>
<keyword evidence="12" id="KW-0496">Mitochondrion</keyword>
<dbReference type="EC" id="7.1.1.8" evidence="11"/>
<evidence type="ECO:0000256" key="8">
    <source>
        <dbReference type="ARBA" id="ARBA00023014"/>
    </source>
</evidence>
<dbReference type="FunFam" id="2.102.10.10:FF:000001">
    <property type="entry name" value="Cytochrome b-c1 complex subunit Rieske, mitochondrial"/>
    <property type="match status" value="1"/>
</dbReference>
<keyword evidence="11" id="KW-0249">Electron transport</keyword>
<evidence type="ECO:0000256" key="6">
    <source>
        <dbReference type="ARBA" id="ARBA00022989"/>
    </source>
</evidence>
<reference evidence="14 15" key="1">
    <citation type="submission" date="2024-03" db="EMBL/GenBank/DDBJ databases">
        <title>The genome assembly and annotation of the cricket Gryllus longicercus Weissman &amp; Gray.</title>
        <authorList>
            <person name="Szrajer S."/>
            <person name="Gray D."/>
            <person name="Ylla G."/>
        </authorList>
    </citation>
    <scope>NUCLEOTIDE SEQUENCE [LARGE SCALE GENOMIC DNA]</scope>
    <source>
        <strain evidence="14">DAG 2021-001</strain>
        <tissue evidence="14">Whole body minus gut</tissue>
    </source>
</reference>
<accession>A0AAN9Z3A7</accession>
<proteinExistence type="inferred from homology"/>
<keyword evidence="15" id="KW-1185">Reference proteome</keyword>
<evidence type="ECO:0000256" key="9">
    <source>
        <dbReference type="ARBA" id="ARBA00023136"/>
    </source>
</evidence>
<keyword evidence="7" id="KW-0408">Iron</keyword>
<dbReference type="PRINTS" id="PR00162">
    <property type="entry name" value="RIESKE"/>
</dbReference>
<dbReference type="GO" id="GO:0008121">
    <property type="term" value="F:quinol-cytochrome-c reductase activity"/>
    <property type="evidence" value="ECO:0007669"/>
    <property type="project" value="UniProtKB-EC"/>
</dbReference>
<comment type="caution">
    <text evidence="14">The sequence shown here is derived from an EMBL/GenBank/DDBJ whole genome shotgun (WGS) entry which is preliminary data.</text>
</comment>
<evidence type="ECO:0000313" key="14">
    <source>
        <dbReference type="EMBL" id="KAK7794617.1"/>
    </source>
</evidence>
<keyword evidence="10" id="KW-1015">Disulfide bond</keyword>
<organism evidence="14 15">
    <name type="scientific">Gryllus longicercus</name>
    <dbReference type="NCBI Taxonomy" id="2509291"/>
    <lineage>
        <taxon>Eukaryota</taxon>
        <taxon>Metazoa</taxon>
        <taxon>Ecdysozoa</taxon>
        <taxon>Arthropoda</taxon>
        <taxon>Hexapoda</taxon>
        <taxon>Insecta</taxon>
        <taxon>Pterygota</taxon>
        <taxon>Neoptera</taxon>
        <taxon>Polyneoptera</taxon>
        <taxon>Orthoptera</taxon>
        <taxon>Ensifera</taxon>
        <taxon>Gryllidea</taxon>
        <taxon>Grylloidea</taxon>
        <taxon>Gryllidae</taxon>
        <taxon>Gryllinae</taxon>
        <taxon>Gryllus</taxon>
    </lineage>
</organism>
<dbReference type="GO" id="GO:0005743">
    <property type="term" value="C:mitochondrial inner membrane"/>
    <property type="evidence" value="ECO:0007669"/>
    <property type="project" value="UniProtKB-SubCell"/>
</dbReference>
<dbReference type="PROSITE" id="PS51296">
    <property type="entry name" value="RIESKE"/>
    <property type="match status" value="1"/>
</dbReference>
<dbReference type="InterPro" id="IPR014349">
    <property type="entry name" value="Rieske_Fe-S_prot"/>
</dbReference>
<dbReference type="GO" id="GO:0051537">
    <property type="term" value="F:2 iron, 2 sulfur cluster binding"/>
    <property type="evidence" value="ECO:0007669"/>
    <property type="project" value="UniProtKB-KW"/>
</dbReference>
<dbReference type="Gene3D" id="1.20.5.270">
    <property type="entry name" value="Ubiquinol cytochrome reductase, transmembrane domain"/>
    <property type="match status" value="1"/>
</dbReference>
<dbReference type="InterPro" id="IPR004192">
    <property type="entry name" value="Rieske_TM"/>
</dbReference>
<keyword evidence="8" id="KW-0411">Iron-sulfur</keyword>